<keyword evidence="8" id="KW-1185">Reference proteome</keyword>
<evidence type="ECO:0000313" key="8">
    <source>
        <dbReference type="Proteomes" id="UP000644610"/>
    </source>
</evidence>
<keyword evidence="4 6" id="KW-1133">Transmembrane helix</keyword>
<evidence type="ECO:0000256" key="5">
    <source>
        <dbReference type="ARBA" id="ARBA00023136"/>
    </source>
</evidence>
<feature type="transmembrane region" description="Helical" evidence="6">
    <location>
        <begin position="351"/>
        <end position="368"/>
    </location>
</feature>
<dbReference type="EMBL" id="BOOQ01000032">
    <property type="protein sequence ID" value="GII48668.1"/>
    <property type="molecule type" value="Genomic_DNA"/>
</dbReference>
<keyword evidence="2" id="KW-1003">Cell membrane</keyword>
<sequence length="418" mass="43905">MLGTRTLGVTYPLLAFAVTKSPAWTGWVVFASTVPGLLCYLPAGTLIDRLGPGRVMACSEAARGLLMGALTAALICDVPEIRGLLLAIAFVEGGLAVLSSVAETALIPAATRRDDIPTALAAHETTAHAVVLAGRPVGGILFGLGAYMSFFANAVVFMCSAALLWRLNPGQPARTPHREPVLHQIREGIQEVWRNPFLLSATILTAVINLIVQSLIVVFISYQTSSGLGAAAVGGILAASGVGGAAGAFISPKRKKISRKIDGWARRWNWTDRLAELVGLTHRGRSTLLVHAWVCSGAIAVIFMTGFAPSAFALALLMIGVAGGLSNVTIRTLLSRVPADKVARVVSVSRLGSYSTVALGPVLASLLYESAGPRATLGTVTVSMVVVALVMTLVPTFRKSLSPRWPSGRLWKARLASR</sequence>
<protein>
    <recommendedName>
        <fullName evidence="9">MFS transporter</fullName>
    </recommendedName>
</protein>
<organism evidence="7 8">
    <name type="scientific">Planotetraspora silvatica</name>
    <dbReference type="NCBI Taxonomy" id="234614"/>
    <lineage>
        <taxon>Bacteria</taxon>
        <taxon>Bacillati</taxon>
        <taxon>Actinomycetota</taxon>
        <taxon>Actinomycetes</taxon>
        <taxon>Streptosporangiales</taxon>
        <taxon>Streptosporangiaceae</taxon>
        <taxon>Planotetraspora</taxon>
    </lineage>
</organism>
<evidence type="ECO:0000313" key="7">
    <source>
        <dbReference type="EMBL" id="GII48668.1"/>
    </source>
</evidence>
<comment type="subcellular location">
    <subcellularLocation>
        <location evidence="1">Cell membrane</location>
        <topology evidence="1">Multi-pass membrane protein</topology>
    </subcellularLocation>
</comment>
<accession>A0A8J3UNY3</accession>
<evidence type="ECO:0000256" key="2">
    <source>
        <dbReference type="ARBA" id="ARBA00022475"/>
    </source>
</evidence>
<comment type="caution">
    <text evidence="7">The sequence shown here is derived from an EMBL/GenBank/DDBJ whole genome shotgun (WGS) entry which is preliminary data.</text>
</comment>
<keyword evidence="5 6" id="KW-0472">Membrane</keyword>
<feature type="transmembrane region" description="Helical" evidence="6">
    <location>
        <begin position="197"/>
        <end position="222"/>
    </location>
</feature>
<dbReference type="PANTHER" id="PTHR23513:SF6">
    <property type="entry name" value="MAJOR FACILITATOR SUPERFAMILY ASSOCIATED DOMAIN-CONTAINING PROTEIN"/>
    <property type="match status" value="1"/>
</dbReference>
<evidence type="ECO:0000256" key="6">
    <source>
        <dbReference type="SAM" id="Phobius"/>
    </source>
</evidence>
<dbReference type="Pfam" id="PF07690">
    <property type="entry name" value="MFS_1"/>
    <property type="match status" value="1"/>
</dbReference>
<reference evidence="7" key="1">
    <citation type="submission" date="2021-01" db="EMBL/GenBank/DDBJ databases">
        <title>Whole genome shotgun sequence of Planotetraspora silvatica NBRC 100141.</title>
        <authorList>
            <person name="Komaki H."/>
            <person name="Tamura T."/>
        </authorList>
    </citation>
    <scope>NUCLEOTIDE SEQUENCE</scope>
    <source>
        <strain evidence="7">NBRC 100141</strain>
    </source>
</reference>
<evidence type="ECO:0000256" key="4">
    <source>
        <dbReference type="ARBA" id="ARBA00022989"/>
    </source>
</evidence>
<dbReference type="GO" id="GO:0005886">
    <property type="term" value="C:plasma membrane"/>
    <property type="evidence" value="ECO:0007669"/>
    <property type="project" value="UniProtKB-SubCell"/>
</dbReference>
<dbReference type="CDD" id="cd06173">
    <property type="entry name" value="MFS_MefA_like"/>
    <property type="match status" value="1"/>
</dbReference>
<feature type="transmembrane region" description="Helical" evidence="6">
    <location>
        <begin position="311"/>
        <end position="330"/>
    </location>
</feature>
<feature type="transmembrane region" description="Helical" evidence="6">
    <location>
        <begin position="374"/>
        <end position="394"/>
    </location>
</feature>
<dbReference type="SUPFAM" id="SSF103473">
    <property type="entry name" value="MFS general substrate transporter"/>
    <property type="match status" value="1"/>
</dbReference>
<dbReference type="Gene3D" id="1.20.1250.20">
    <property type="entry name" value="MFS general substrate transporter like domains"/>
    <property type="match status" value="1"/>
</dbReference>
<feature type="transmembrane region" description="Helical" evidence="6">
    <location>
        <begin position="228"/>
        <end position="250"/>
    </location>
</feature>
<feature type="transmembrane region" description="Helical" evidence="6">
    <location>
        <begin position="288"/>
        <end position="305"/>
    </location>
</feature>
<dbReference type="GO" id="GO:0022857">
    <property type="term" value="F:transmembrane transporter activity"/>
    <property type="evidence" value="ECO:0007669"/>
    <property type="project" value="InterPro"/>
</dbReference>
<dbReference type="AlphaFoldDB" id="A0A8J3UNY3"/>
<evidence type="ECO:0008006" key="9">
    <source>
        <dbReference type="Google" id="ProtNLM"/>
    </source>
</evidence>
<proteinExistence type="predicted"/>
<feature type="transmembrane region" description="Helical" evidence="6">
    <location>
        <begin position="140"/>
        <end position="165"/>
    </location>
</feature>
<gene>
    <name evidence="7" type="ORF">Psi02_50920</name>
</gene>
<dbReference type="InterPro" id="IPR036259">
    <property type="entry name" value="MFS_trans_sf"/>
</dbReference>
<dbReference type="PANTHER" id="PTHR23513">
    <property type="entry name" value="INTEGRAL MEMBRANE EFFLUX PROTEIN-RELATED"/>
    <property type="match status" value="1"/>
</dbReference>
<dbReference type="InterPro" id="IPR011701">
    <property type="entry name" value="MFS"/>
</dbReference>
<name>A0A8J3UNY3_9ACTN</name>
<evidence type="ECO:0000256" key="3">
    <source>
        <dbReference type="ARBA" id="ARBA00022692"/>
    </source>
</evidence>
<keyword evidence="3 6" id="KW-0812">Transmembrane</keyword>
<dbReference type="Proteomes" id="UP000644610">
    <property type="component" value="Unassembled WGS sequence"/>
</dbReference>
<evidence type="ECO:0000256" key="1">
    <source>
        <dbReference type="ARBA" id="ARBA00004651"/>
    </source>
</evidence>